<reference evidence="1 2" key="1">
    <citation type="journal article" date="2018" name="Front. Plant Sci.">
        <title>Red Clover (Trifolium pratense) and Zigzag Clover (T. medium) - A Picture of Genomic Similarities and Differences.</title>
        <authorList>
            <person name="Dluhosova J."/>
            <person name="Istvanek J."/>
            <person name="Nedelnik J."/>
            <person name="Repkova J."/>
        </authorList>
    </citation>
    <scope>NUCLEOTIDE SEQUENCE [LARGE SCALE GENOMIC DNA]</scope>
    <source>
        <strain evidence="2">cv. 10/8</strain>
        <tissue evidence="1">Leaf</tissue>
    </source>
</reference>
<evidence type="ECO:0000313" key="1">
    <source>
        <dbReference type="EMBL" id="MCI62605.1"/>
    </source>
</evidence>
<dbReference type="AlphaFoldDB" id="A0A392TRV6"/>
<comment type="caution">
    <text evidence="1">The sequence shown here is derived from an EMBL/GenBank/DDBJ whole genome shotgun (WGS) entry which is preliminary data.</text>
</comment>
<proteinExistence type="predicted"/>
<name>A0A392TRV6_9FABA</name>
<keyword evidence="2" id="KW-1185">Reference proteome</keyword>
<sequence>MTFLLAYEVVAKYLKMTLTIPLFFYTFHLQHSSKRGGAGRHGG</sequence>
<accession>A0A392TRV6</accession>
<evidence type="ECO:0000313" key="2">
    <source>
        <dbReference type="Proteomes" id="UP000265520"/>
    </source>
</evidence>
<dbReference type="Proteomes" id="UP000265520">
    <property type="component" value="Unassembled WGS sequence"/>
</dbReference>
<feature type="non-terminal residue" evidence="1">
    <location>
        <position position="43"/>
    </location>
</feature>
<dbReference type="EMBL" id="LXQA010621845">
    <property type="protein sequence ID" value="MCI62605.1"/>
    <property type="molecule type" value="Genomic_DNA"/>
</dbReference>
<protein>
    <submittedName>
        <fullName evidence="1">Uncharacterized protein</fullName>
    </submittedName>
</protein>
<organism evidence="1 2">
    <name type="scientific">Trifolium medium</name>
    <dbReference type="NCBI Taxonomy" id="97028"/>
    <lineage>
        <taxon>Eukaryota</taxon>
        <taxon>Viridiplantae</taxon>
        <taxon>Streptophyta</taxon>
        <taxon>Embryophyta</taxon>
        <taxon>Tracheophyta</taxon>
        <taxon>Spermatophyta</taxon>
        <taxon>Magnoliopsida</taxon>
        <taxon>eudicotyledons</taxon>
        <taxon>Gunneridae</taxon>
        <taxon>Pentapetalae</taxon>
        <taxon>rosids</taxon>
        <taxon>fabids</taxon>
        <taxon>Fabales</taxon>
        <taxon>Fabaceae</taxon>
        <taxon>Papilionoideae</taxon>
        <taxon>50 kb inversion clade</taxon>
        <taxon>NPAAA clade</taxon>
        <taxon>Hologalegina</taxon>
        <taxon>IRL clade</taxon>
        <taxon>Trifolieae</taxon>
        <taxon>Trifolium</taxon>
    </lineage>
</organism>